<comment type="caution">
    <text evidence="2">The sequence shown here is derived from an EMBL/GenBank/DDBJ whole genome shotgun (WGS) entry which is preliminary data.</text>
</comment>
<name>A0A5B0NFW0_PUCGR</name>
<accession>A0A5B0NFW0</accession>
<dbReference type="Proteomes" id="UP000324748">
    <property type="component" value="Unassembled WGS sequence"/>
</dbReference>
<reference evidence="4 5" key="1">
    <citation type="submission" date="2019-05" db="EMBL/GenBank/DDBJ databases">
        <title>Emergence of the Ug99 lineage of the wheat stem rust pathogen through somatic hybridization.</title>
        <authorList>
            <person name="Li F."/>
            <person name="Upadhyaya N.M."/>
            <person name="Sperschneider J."/>
            <person name="Matny O."/>
            <person name="Nguyen-Phuc H."/>
            <person name="Mago R."/>
            <person name="Raley C."/>
            <person name="Miller M.E."/>
            <person name="Silverstein K.A.T."/>
            <person name="Henningsen E."/>
            <person name="Hirsch C.D."/>
            <person name="Visser B."/>
            <person name="Pretorius Z.A."/>
            <person name="Steffenson B.J."/>
            <person name="Schwessinger B."/>
            <person name="Dodds P.N."/>
            <person name="Figueroa M."/>
        </authorList>
    </citation>
    <scope>NUCLEOTIDE SEQUENCE [LARGE SCALE GENOMIC DNA]</scope>
    <source>
        <strain evidence="3">21-0</strain>
        <strain evidence="2 5">Ug99</strain>
    </source>
</reference>
<evidence type="ECO:0000313" key="3">
    <source>
        <dbReference type="EMBL" id="KAA1096272.1"/>
    </source>
</evidence>
<keyword evidence="4" id="KW-1185">Reference proteome</keyword>
<proteinExistence type="predicted"/>
<dbReference type="Proteomes" id="UP000325313">
    <property type="component" value="Unassembled WGS sequence"/>
</dbReference>
<feature type="region of interest" description="Disordered" evidence="1">
    <location>
        <begin position="1"/>
        <end position="52"/>
    </location>
</feature>
<organism evidence="2 5">
    <name type="scientific">Puccinia graminis f. sp. tritici</name>
    <dbReference type="NCBI Taxonomy" id="56615"/>
    <lineage>
        <taxon>Eukaryota</taxon>
        <taxon>Fungi</taxon>
        <taxon>Dikarya</taxon>
        <taxon>Basidiomycota</taxon>
        <taxon>Pucciniomycotina</taxon>
        <taxon>Pucciniomycetes</taxon>
        <taxon>Pucciniales</taxon>
        <taxon>Pucciniaceae</taxon>
        <taxon>Puccinia</taxon>
    </lineage>
</organism>
<dbReference type="AlphaFoldDB" id="A0A5B0NFW0"/>
<dbReference type="EMBL" id="VSWC01000067">
    <property type="protein sequence ID" value="KAA1096272.1"/>
    <property type="molecule type" value="Genomic_DNA"/>
</dbReference>
<dbReference type="EMBL" id="VDEP01000407">
    <property type="protein sequence ID" value="KAA1088097.1"/>
    <property type="molecule type" value="Genomic_DNA"/>
</dbReference>
<gene>
    <name evidence="3" type="ORF">PGT21_011010</name>
    <name evidence="2" type="ORF">PGTUg99_002303</name>
</gene>
<sequence>MLSASAASIPPAPKQTRQSFGQGALSPPDLCHVPSPESEVYDHYNATRNHKS</sequence>
<evidence type="ECO:0000313" key="2">
    <source>
        <dbReference type="EMBL" id="KAA1088097.1"/>
    </source>
</evidence>
<evidence type="ECO:0000313" key="4">
    <source>
        <dbReference type="Proteomes" id="UP000324748"/>
    </source>
</evidence>
<evidence type="ECO:0000256" key="1">
    <source>
        <dbReference type="SAM" id="MobiDB-lite"/>
    </source>
</evidence>
<protein>
    <submittedName>
        <fullName evidence="2">Uncharacterized protein</fullName>
    </submittedName>
</protein>
<evidence type="ECO:0000313" key="5">
    <source>
        <dbReference type="Proteomes" id="UP000325313"/>
    </source>
</evidence>